<organism evidence="6 7">
    <name type="scientific">Cryptococcus deneoformans (strain JEC21 / ATCC MYA-565)</name>
    <name type="common">Cryptococcus neoformans var. neoformans serotype D</name>
    <dbReference type="NCBI Taxonomy" id="214684"/>
    <lineage>
        <taxon>Eukaryota</taxon>
        <taxon>Fungi</taxon>
        <taxon>Dikarya</taxon>
        <taxon>Basidiomycota</taxon>
        <taxon>Agaricomycotina</taxon>
        <taxon>Tremellomycetes</taxon>
        <taxon>Tremellales</taxon>
        <taxon>Cryptococcaceae</taxon>
        <taxon>Cryptococcus</taxon>
        <taxon>Cryptococcus neoformans species complex</taxon>
    </lineage>
</organism>
<feature type="transmembrane region" description="Helical" evidence="5">
    <location>
        <begin position="97"/>
        <end position="115"/>
    </location>
</feature>
<keyword evidence="4 5" id="KW-0472">Membrane</keyword>
<dbReference type="Proteomes" id="UP000002149">
    <property type="component" value="Chromosome 2"/>
</dbReference>
<dbReference type="PANTHER" id="PTHR35042:SF1">
    <property type="entry name" value="DUF1772-DOMAIN-CONTAINING PROTEIN"/>
    <property type="match status" value="1"/>
</dbReference>
<evidence type="ECO:0000256" key="4">
    <source>
        <dbReference type="ARBA" id="ARBA00023136"/>
    </source>
</evidence>
<dbReference type="PaxDb" id="214684-A0A0S2LI58"/>
<proteinExistence type="predicted"/>
<dbReference type="Pfam" id="PF08592">
    <property type="entry name" value="Anthrone_oxy"/>
    <property type="match status" value="1"/>
</dbReference>
<evidence type="ECO:0000313" key="6">
    <source>
        <dbReference type="EMBL" id="ALO60391.1"/>
    </source>
</evidence>
<dbReference type="OrthoDB" id="2585651at2759"/>
<dbReference type="GO" id="GO:0016020">
    <property type="term" value="C:membrane"/>
    <property type="evidence" value="ECO:0007669"/>
    <property type="project" value="UniProtKB-SubCell"/>
</dbReference>
<protein>
    <recommendedName>
        <fullName evidence="8">DUF1772 domain-containing protein</fullName>
    </recommendedName>
</protein>
<evidence type="ECO:0000256" key="1">
    <source>
        <dbReference type="ARBA" id="ARBA00004141"/>
    </source>
</evidence>
<evidence type="ECO:0008006" key="8">
    <source>
        <dbReference type="Google" id="ProtNLM"/>
    </source>
</evidence>
<evidence type="ECO:0000256" key="3">
    <source>
        <dbReference type="ARBA" id="ARBA00022989"/>
    </source>
</evidence>
<sequence length="172" mass="18143">MFSSLRVAQIVGVSGAMWLSGNIATLSLISIPALQRSALEDGVSALTLAKQWRQNFEAGKAQNPPVAAVIASAFAYLAWSARSGSAFHKFFPRNATIWYSTAAVLTLGIVPYTILAMTKTNNALIQASNAKPGEKVDDLEARALTSKWIQLNAVRSCLPLAGGIVALVAALA</sequence>
<gene>
    <name evidence="6" type="ordered locus">CNB02545</name>
</gene>
<keyword evidence="2 5" id="KW-0812">Transmembrane</keyword>
<dbReference type="InParanoid" id="A0A0S2LI58"/>
<keyword evidence="3 5" id="KW-1133">Transmembrane helix</keyword>
<dbReference type="PANTHER" id="PTHR35042">
    <property type="entry name" value="ANTHRONE OXYGENASE ENCC"/>
    <property type="match status" value="1"/>
</dbReference>
<dbReference type="EMBL" id="AE017342">
    <property type="protein sequence ID" value="ALO60391.1"/>
    <property type="molecule type" value="Genomic_DNA"/>
</dbReference>
<dbReference type="RefSeq" id="XP_024514214.1">
    <property type="nucleotide sequence ID" value="XM_024658531.1"/>
</dbReference>
<dbReference type="InterPro" id="IPR013901">
    <property type="entry name" value="Anthrone_oxy"/>
</dbReference>
<reference evidence="6 7" key="1">
    <citation type="journal article" date="2005" name="Science">
        <title>The genome of the basidiomycetous yeast and human pathogen Cryptococcus neoformans.</title>
        <authorList>
            <person name="Loftus B.J."/>
            <person name="Fung E."/>
            <person name="Roncaglia P."/>
            <person name="Rowley D."/>
            <person name="Amedeo P."/>
            <person name="Bruno D."/>
            <person name="Vamathevan J."/>
            <person name="Miranda M."/>
            <person name="Anderson I.J."/>
            <person name="Fraser J.A."/>
            <person name="Allen J.E."/>
            <person name="Bosdet I.E."/>
            <person name="Brent M.R."/>
            <person name="Chiu R."/>
            <person name="Doering T.L."/>
            <person name="Donlin M.J."/>
            <person name="D'Souza C.A."/>
            <person name="Fox D.S."/>
            <person name="Grinberg V."/>
            <person name="Fu J."/>
            <person name="Fukushima M."/>
            <person name="Haas B.J."/>
            <person name="Huang J.C."/>
            <person name="Janbon G."/>
            <person name="Jones S.J."/>
            <person name="Koo H.L."/>
            <person name="Krzywinski M.I."/>
            <person name="Kwon-Chung J.K."/>
            <person name="Lengeler K.B."/>
            <person name="Maiti R."/>
            <person name="Marra M.A."/>
            <person name="Marra R.E."/>
            <person name="Mathewson C.A."/>
            <person name="Mitchell T.G."/>
            <person name="Pertea M."/>
            <person name="Riggs F.R."/>
            <person name="Salzberg S.L."/>
            <person name="Schein J.E."/>
            <person name="Shvartsbeyn A."/>
            <person name="Shin H."/>
            <person name="Shumway M."/>
            <person name="Specht C.A."/>
            <person name="Suh B.B."/>
            <person name="Tenney A."/>
            <person name="Utterback T.R."/>
            <person name="Wickes B.L."/>
            <person name="Wortman J.R."/>
            <person name="Wye N.H."/>
            <person name="Kronstad J.W."/>
            <person name="Lodge J.K."/>
            <person name="Heitman J."/>
            <person name="Davis R.W."/>
            <person name="Fraser C.M."/>
            <person name="Hyman R.W."/>
        </authorList>
    </citation>
    <scope>NUCLEOTIDE SEQUENCE [LARGE SCALE GENOMIC DNA]</scope>
    <source>
        <strain evidence="7">JEC21 / ATCC MYA-565</strain>
    </source>
</reference>
<dbReference type="KEGG" id="cne:CNB02545"/>
<dbReference type="AlphaFoldDB" id="A0A0S2LI58"/>
<dbReference type="GeneID" id="36392736"/>
<accession>A0A0S2LI58</accession>
<feature type="transmembrane region" description="Helical" evidence="5">
    <location>
        <begin position="7"/>
        <end position="31"/>
    </location>
</feature>
<name>A0A0S2LI58_CRYD1</name>
<dbReference type="VEuPathDB" id="FungiDB:CNB02545"/>
<keyword evidence="7" id="KW-1185">Reference proteome</keyword>
<evidence type="ECO:0000313" key="7">
    <source>
        <dbReference type="Proteomes" id="UP000002149"/>
    </source>
</evidence>
<evidence type="ECO:0000256" key="2">
    <source>
        <dbReference type="ARBA" id="ARBA00022692"/>
    </source>
</evidence>
<evidence type="ECO:0000256" key="5">
    <source>
        <dbReference type="SAM" id="Phobius"/>
    </source>
</evidence>
<comment type="subcellular location">
    <subcellularLocation>
        <location evidence="1">Membrane</location>
        <topology evidence="1">Multi-pass membrane protein</topology>
    </subcellularLocation>
</comment>